<name>A0ABQ9ANZ9_9ROSI</name>
<sequence length="121" mass="13121">MEEANQINVEVSRAAAEEEEAPGKGSVDGIMEVQEVTESSGPLQPKSLNGLASAYNSAFRHRHGFKEKSKLEQVVIEVNLDSSKAGYLASKLAAEIEGKHSSKEDLHFHLEIISGSLTNEK</sequence>
<gene>
    <name evidence="2" type="ORF">OIU77_005324</name>
</gene>
<evidence type="ECO:0000313" key="2">
    <source>
        <dbReference type="EMBL" id="KAJ6354696.1"/>
    </source>
</evidence>
<evidence type="ECO:0000256" key="1">
    <source>
        <dbReference type="SAM" id="MobiDB-lite"/>
    </source>
</evidence>
<dbReference type="EMBL" id="JAPFFI010000017">
    <property type="protein sequence ID" value="KAJ6354696.1"/>
    <property type="molecule type" value="Genomic_DNA"/>
</dbReference>
<protein>
    <submittedName>
        <fullName evidence="2">Uncharacterized protein</fullName>
    </submittedName>
</protein>
<dbReference type="Proteomes" id="UP001141253">
    <property type="component" value="Chromosome 18"/>
</dbReference>
<comment type="caution">
    <text evidence="2">The sequence shown here is derived from an EMBL/GenBank/DDBJ whole genome shotgun (WGS) entry which is preliminary data.</text>
</comment>
<reference evidence="2" key="2">
    <citation type="journal article" date="2023" name="Int. J. Mol. Sci.">
        <title>De Novo Assembly and Annotation of 11 Diverse Shrub Willow (Salix) Genomes Reveals Novel Gene Organization in Sex-Linked Regions.</title>
        <authorList>
            <person name="Hyden B."/>
            <person name="Feng K."/>
            <person name="Yates T.B."/>
            <person name="Jawdy S."/>
            <person name="Cereghino C."/>
            <person name="Smart L.B."/>
            <person name="Muchero W."/>
        </authorList>
    </citation>
    <scope>NUCLEOTIDE SEQUENCE</scope>
    <source>
        <tissue evidence="2">Shoot tip</tissue>
    </source>
</reference>
<reference evidence="2" key="1">
    <citation type="submission" date="2022-10" db="EMBL/GenBank/DDBJ databases">
        <authorList>
            <person name="Hyden B.L."/>
            <person name="Feng K."/>
            <person name="Yates T."/>
            <person name="Jawdy S."/>
            <person name="Smart L.B."/>
            <person name="Muchero W."/>
        </authorList>
    </citation>
    <scope>NUCLEOTIDE SEQUENCE</scope>
    <source>
        <tissue evidence="2">Shoot tip</tissue>
    </source>
</reference>
<feature type="region of interest" description="Disordered" evidence="1">
    <location>
        <begin position="1"/>
        <end position="27"/>
    </location>
</feature>
<evidence type="ECO:0000313" key="3">
    <source>
        <dbReference type="Proteomes" id="UP001141253"/>
    </source>
</evidence>
<organism evidence="2 3">
    <name type="scientific">Salix suchowensis</name>
    <dbReference type="NCBI Taxonomy" id="1278906"/>
    <lineage>
        <taxon>Eukaryota</taxon>
        <taxon>Viridiplantae</taxon>
        <taxon>Streptophyta</taxon>
        <taxon>Embryophyta</taxon>
        <taxon>Tracheophyta</taxon>
        <taxon>Spermatophyta</taxon>
        <taxon>Magnoliopsida</taxon>
        <taxon>eudicotyledons</taxon>
        <taxon>Gunneridae</taxon>
        <taxon>Pentapetalae</taxon>
        <taxon>rosids</taxon>
        <taxon>fabids</taxon>
        <taxon>Malpighiales</taxon>
        <taxon>Salicaceae</taxon>
        <taxon>Saliceae</taxon>
        <taxon>Salix</taxon>
    </lineage>
</organism>
<keyword evidence="3" id="KW-1185">Reference proteome</keyword>
<proteinExistence type="predicted"/>
<accession>A0ABQ9ANZ9</accession>